<keyword evidence="2" id="KW-1185">Reference proteome</keyword>
<gene>
    <name evidence="1" type="ORF">Hamer_G026768</name>
</gene>
<protein>
    <submittedName>
        <fullName evidence="1">Uncharacterized protein</fullName>
    </submittedName>
</protein>
<reference evidence="1" key="1">
    <citation type="journal article" date="2021" name="Sci. Adv.">
        <title>The American lobster genome reveals insights on longevity, neural, and immune adaptations.</title>
        <authorList>
            <person name="Polinski J.M."/>
            <person name="Zimin A.V."/>
            <person name="Clark K.F."/>
            <person name="Kohn A.B."/>
            <person name="Sadowski N."/>
            <person name="Timp W."/>
            <person name="Ptitsyn A."/>
            <person name="Khanna P."/>
            <person name="Romanova D.Y."/>
            <person name="Williams P."/>
            <person name="Greenwood S.J."/>
            <person name="Moroz L.L."/>
            <person name="Walt D.R."/>
            <person name="Bodnar A.G."/>
        </authorList>
    </citation>
    <scope>NUCLEOTIDE SEQUENCE</scope>
    <source>
        <strain evidence="1">GMGI-L3</strain>
    </source>
</reference>
<name>A0A8J5JRQ2_HOMAM</name>
<accession>A0A8J5JRQ2</accession>
<organism evidence="1 2">
    <name type="scientific">Homarus americanus</name>
    <name type="common">American lobster</name>
    <dbReference type="NCBI Taxonomy" id="6706"/>
    <lineage>
        <taxon>Eukaryota</taxon>
        <taxon>Metazoa</taxon>
        <taxon>Ecdysozoa</taxon>
        <taxon>Arthropoda</taxon>
        <taxon>Crustacea</taxon>
        <taxon>Multicrustacea</taxon>
        <taxon>Malacostraca</taxon>
        <taxon>Eumalacostraca</taxon>
        <taxon>Eucarida</taxon>
        <taxon>Decapoda</taxon>
        <taxon>Pleocyemata</taxon>
        <taxon>Astacidea</taxon>
        <taxon>Nephropoidea</taxon>
        <taxon>Nephropidae</taxon>
        <taxon>Homarus</taxon>
    </lineage>
</organism>
<evidence type="ECO:0000313" key="1">
    <source>
        <dbReference type="EMBL" id="KAG7159703.1"/>
    </source>
</evidence>
<dbReference type="Proteomes" id="UP000747542">
    <property type="component" value="Unassembled WGS sequence"/>
</dbReference>
<dbReference type="EMBL" id="JAHLQT010032701">
    <property type="protein sequence ID" value="KAG7159703.1"/>
    <property type="molecule type" value="Genomic_DNA"/>
</dbReference>
<sequence length="37" mass="3945">MRGVCVTVRQGGVRVTIKQAGGCTCYYKAGRGVRVTI</sequence>
<proteinExistence type="predicted"/>
<dbReference type="AlphaFoldDB" id="A0A8J5JRQ2"/>
<comment type="caution">
    <text evidence="1">The sequence shown here is derived from an EMBL/GenBank/DDBJ whole genome shotgun (WGS) entry which is preliminary data.</text>
</comment>
<evidence type="ECO:0000313" key="2">
    <source>
        <dbReference type="Proteomes" id="UP000747542"/>
    </source>
</evidence>